<reference evidence="2" key="1">
    <citation type="journal article" date="2021" name="G3 (Bethesda)">
        <title>Genome and transcriptome analysis of the beet armyworm Spodoptera exigua reveals targets for pest control. .</title>
        <authorList>
            <person name="Simon S."/>
            <person name="Breeschoten T."/>
            <person name="Jansen H.J."/>
            <person name="Dirks R.P."/>
            <person name="Schranz M.E."/>
            <person name="Ros V.I.D."/>
        </authorList>
    </citation>
    <scope>NUCLEOTIDE SEQUENCE</scope>
    <source>
        <strain evidence="2">TB_SE_WUR_2020</strain>
    </source>
</reference>
<comment type="caution">
    <text evidence="2">The sequence shown here is derived from an EMBL/GenBank/DDBJ whole genome shotgun (WGS) entry which is preliminary data.</text>
</comment>
<evidence type="ECO:0000313" key="2">
    <source>
        <dbReference type="EMBL" id="KAH9637627.1"/>
    </source>
</evidence>
<evidence type="ECO:0000256" key="1">
    <source>
        <dbReference type="SAM" id="MobiDB-lite"/>
    </source>
</evidence>
<gene>
    <name evidence="2" type="ORF">HF086_007341</name>
</gene>
<dbReference type="EMBL" id="JACEFF010000439">
    <property type="protein sequence ID" value="KAH9637627.1"/>
    <property type="molecule type" value="Genomic_DNA"/>
</dbReference>
<accession>A0A922MKD5</accession>
<protein>
    <submittedName>
        <fullName evidence="2">Uncharacterized protein</fullName>
    </submittedName>
</protein>
<name>A0A922MKD5_SPOEX</name>
<feature type="compositionally biased region" description="Basic residues" evidence="1">
    <location>
        <begin position="1"/>
        <end position="24"/>
    </location>
</feature>
<organism evidence="2 3">
    <name type="scientific">Spodoptera exigua</name>
    <name type="common">Beet armyworm</name>
    <name type="synonym">Noctua fulgens</name>
    <dbReference type="NCBI Taxonomy" id="7107"/>
    <lineage>
        <taxon>Eukaryota</taxon>
        <taxon>Metazoa</taxon>
        <taxon>Ecdysozoa</taxon>
        <taxon>Arthropoda</taxon>
        <taxon>Hexapoda</taxon>
        <taxon>Insecta</taxon>
        <taxon>Pterygota</taxon>
        <taxon>Neoptera</taxon>
        <taxon>Endopterygota</taxon>
        <taxon>Lepidoptera</taxon>
        <taxon>Glossata</taxon>
        <taxon>Ditrysia</taxon>
        <taxon>Noctuoidea</taxon>
        <taxon>Noctuidae</taxon>
        <taxon>Amphipyrinae</taxon>
        <taxon>Spodoptera</taxon>
    </lineage>
</organism>
<proteinExistence type="predicted"/>
<dbReference type="Proteomes" id="UP000814243">
    <property type="component" value="Unassembled WGS sequence"/>
</dbReference>
<sequence>MLRQLRSFRRPRYGGSSPRRRSGRPIRTFATSVT</sequence>
<dbReference type="AlphaFoldDB" id="A0A922MKD5"/>
<feature type="region of interest" description="Disordered" evidence="1">
    <location>
        <begin position="1"/>
        <end position="34"/>
    </location>
</feature>
<evidence type="ECO:0000313" key="3">
    <source>
        <dbReference type="Proteomes" id="UP000814243"/>
    </source>
</evidence>